<evidence type="ECO:0000256" key="3">
    <source>
        <dbReference type="ARBA" id="ARBA00023125"/>
    </source>
</evidence>
<name>A0ABV6MJ46_9PSEU</name>
<dbReference type="PANTHER" id="PTHR30419">
    <property type="entry name" value="HTH-TYPE TRANSCRIPTIONAL REGULATOR YBHD"/>
    <property type="match status" value="1"/>
</dbReference>
<dbReference type="RefSeq" id="WP_273938970.1">
    <property type="nucleotide sequence ID" value="NZ_CP097263.1"/>
</dbReference>
<dbReference type="Pfam" id="PF03466">
    <property type="entry name" value="LysR_substrate"/>
    <property type="match status" value="1"/>
</dbReference>
<organism evidence="6 7">
    <name type="scientific">Kutzneria chonburiensis</name>
    <dbReference type="NCBI Taxonomy" id="1483604"/>
    <lineage>
        <taxon>Bacteria</taxon>
        <taxon>Bacillati</taxon>
        <taxon>Actinomycetota</taxon>
        <taxon>Actinomycetes</taxon>
        <taxon>Pseudonocardiales</taxon>
        <taxon>Pseudonocardiaceae</taxon>
        <taxon>Kutzneria</taxon>
    </lineage>
</organism>
<keyword evidence="7" id="KW-1185">Reference proteome</keyword>
<gene>
    <name evidence="6" type="ORF">ACFFH7_01850</name>
</gene>
<dbReference type="InterPro" id="IPR050950">
    <property type="entry name" value="HTH-type_LysR_regulators"/>
</dbReference>
<proteinExistence type="inferred from homology"/>
<sequence>MDTRQLEYFVAVAEELSFTRAALQLQAVQSTVSAGIKSLESDLRTTLFDRSTRAVALTPAGAAFLPEAKATLAQLDRARSVVQEAGAGLRGSLRIGTMISVGVLDLPGLLGAFHRQYPLVDLHLTASMHGSVGLAEDVRAGRLDAALLALPAADLAGLWSRELDRRPYVVLVPPDHRFADRAALTVSELAGEDFVDLPRGFGNRMAVDRAFDAAGRPRRVVAEVADLRVVADYVRAGLGIAVVPDLDIVHRPDLAPIELAEVDVQWRVTLVCLADHRPSRALSTLLGLVEVLLTAGEDGE</sequence>
<evidence type="ECO:0000256" key="2">
    <source>
        <dbReference type="ARBA" id="ARBA00023015"/>
    </source>
</evidence>
<dbReference type="Gene3D" id="1.10.10.10">
    <property type="entry name" value="Winged helix-like DNA-binding domain superfamily/Winged helix DNA-binding domain"/>
    <property type="match status" value="1"/>
</dbReference>
<keyword evidence="2" id="KW-0805">Transcription regulation</keyword>
<dbReference type="PANTHER" id="PTHR30419:SF31">
    <property type="entry name" value="BLR3139 PROTEIN"/>
    <property type="match status" value="1"/>
</dbReference>
<dbReference type="Proteomes" id="UP001589810">
    <property type="component" value="Unassembled WGS sequence"/>
</dbReference>
<dbReference type="SUPFAM" id="SSF53850">
    <property type="entry name" value="Periplasmic binding protein-like II"/>
    <property type="match status" value="1"/>
</dbReference>
<dbReference type="SUPFAM" id="SSF46785">
    <property type="entry name" value="Winged helix' DNA-binding domain"/>
    <property type="match status" value="1"/>
</dbReference>
<evidence type="ECO:0000256" key="4">
    <source>
        <dbReference type="ARBA" id="ARBA00023163"/>
    </source>
</evidence>
<accession>A0ABV6MJ46</accession>
<evidence type="ECO:0000313" key="7">
    <source>
        <dbReference type="Proteomes" id="UP001589810"/>
    </source>
</evidence>
<keyword evidence="4" id="KW-0804">Transcription</keyword>
<reference evidence="6 7" key="1">
    <citation type="submission" date="2024-09" db="EMBL/GenBank/DDBJ databases">
        <authorList>
            <person name="Sun Q."/>
            <person name="Mori K."/>
        </authorList>
    </citation>
    <scope>NUCLEOTIDE SEQUENCE [LARGE SCALE GENOMIC DNA]</scope>
    <source>
        <strain evidence="6 7">TBRC 1432</strain>
    </source>
</reference>
<dbReference type="Gene3D" id="3.40.190.290">
    <property type="match status" value="1"/>
</dbReference>
<comment type="caution">
    <text evidence="6">The sequence shown here is derived from an EMBL/GenBank/DDBJ whole genome shotgun (WGS) entry which is preliminary data.</text>
</comment>
<dbReference type="InterPro" id="IPR036388">
    <property type="entry name" value="WH-like_DNA-bd_sf"/>
</dbReference>
<protein>
    <submittedName>
        <fullName evidence="6">LysR family transcriptional regulator</fullName>
    </submittedName>
</protein>
<evidence type="ECO:0000313" key="6">
    <source>
        <dbReference type="EMBL" id="MFC0540202.1"/>
    </source>
</evidence>
<dbReference type="InterPro" id="IPR005119">
    <property type="entry name" value="LysR_subst-bd"/>
</dbReference>
<keyword evidence="3" id="KW-0238">DNA-binding</keyword>
<dbReference type="Pfam" id="PF00126">
    <property type="entry name" value="HTH_1"/>
    <property type="match status" value="1"/>
</dbReference>
<dbReference type="EMBL" id="JBHLUD010000001">
    <property type="protein sequence ID" value="MFC0540202.1"/>
    <property type="molecule type" value="Genomic_DNA"/>
</dbReference>
<dbReference type="PRINTS" id="PR00039">
    <property type="entry name" value="HTHLYSR"/>
</dbReference>
<evidence type="ECO:0000256" key="1">
    <source>
        <dbReference type="ARBA" id="ARBA00009437"/>
    </source>
</evidence>
<dbReference type="PROSITE" id="PS50931">
    <property type="entry name" value="HTH_LYSR"/>
    <property type="match status" value="1"/>
</dbReference>
<feature type="domain" description="HTH lysR-type" evidence="5">
    <location>
        <begin position="1"/>
        <end position="58"/>
    </location>
</feature>
<dbReference type="InterPro" id="IPR000847">
    <property type="entry name" value="LysR_HTH_N"/>
</dbReference>
<comment type="similarity">
    <text evidence="1">Belongs to the LysR transcriptional regulatory family.</text>
</comment>
<evidence type="ECO:0000259" key="5">
    <source>
        <dbReference type="PROSITE" id="PS50931"/>
    </source>
</evidence>
<dbReference type="InterPro" id="IPR036390">
    <property type="entry name" value="WH_DNA-bd_sf"/>
</dbReference>